<dbReference type="AlphaFoldDB" id="A0A9P4YY48"/>
<dbReference type="GeneID" id="55971764"/>
<evidence type="ECO:0000313" key="2">
    <source>
        <dbReference type="EMBL" id="KAF4123823.1"/>
    </source>
</evidence>
<sequence>MPRILLSAAHVSTLVLNDLGMDYSKPKGAAQLPLPGPFLATPERIDRLQSTDVDGMKDSYVAKCKASSTKPFCNDERSKGSSSTSTS</sequence>
<name>A0A9P4YY48_9HYPO</name>
<proteinExistence type="predicted"/>
<comment type="caution">
    <text evidence="2">The sequence shown here is derived from an EMBL/GenBank/DDBJ whole genome shotgun (WGS) entry which is preliminary data.</text>
</comment>
<protein>
    <submittedName>
        <fullName evidence="2">FAD dependent oxidoreductase</fullName>
    </submittedName>
</protein>
<accession>A0A9P4YY48</accession>
<gene>
    <name evidence="2" type="ORF">GMORB2_5539</name>
</gene>
<keyword evidence="3" id="KW-1185">Reference proteome</keyword>
<evidence type="ECO:0000256" key="1">
    <source>
        <dbReference type="SAM" id="MobiDB-lite"/>
    </source>
</evidence>
<dbReference type="EMBL" id="JAANYQ010000005">
    <property type="protein sequence ID" value="KAF4123823.1"/>
    <property type="molecule type" value="Genomic_DNA"/>
</dbReference>
<dbReference type="Proteomes" id="UP000749293">
    <property type="component" value="Unassembled WGS sequence"/>
</dbReference>
<dbReference type="RefSeq" id="XP_035322475.1">
    <property type="nucleotide sequence ID" value="XM_035467509.1"/>
</dbReference>
<evidence type="ECO:0000313" key="3">
    <source>
        <dbReference type="Proteomes" id="UP000749293"/>
    </source>
</evidence>
<feature type="region of interest" description="Disordered" evidence="1">
    <location>
        <begin position="68"/>
        <end position="87"/>
    </location>
</feature>
<organism evidence="2 3">
    <name type="scientific">Geosmithia morbida</name>
    <dbReference type="NCBI Taxonomy" id="1094350"/>
    <lineage>
        <taxon>Eukaryota</taxon>
        <taxon>Fungi</taxon>
        <taxon>Dikarya</taxon>
        <taxon>Ascomycota</taxon>
        <taxon>Pezizomycotina</taxon>
        <taxon>Sordariomycetes</taxon>
        <taxon>Hypocreomycetidae</taxon>
        <taxon>Hypocreales</taxon>
        <taxon>Bionectriaceae</taxon>
        <taxon>Geosmithia</taxon>
    </lineage>
</organism>
<reference evidence="2" key="1">
    <citation type="submission" date="2020-03" db="EMBL/GenBank/DDBJ databases">
        <title>Site-based positive gene gene selection in Geosmithia morbida across the United States reveals a broad range of putative effectors and factors for local host and environmental adapation.</title>
        <authorList>
            <person name="Onufrak A."/>
            <person name="Murdoch R.W."/>
            <person name="Gazis R."/>
            <person name="Huff M."/>
            <person name="Staton M."/>
            <person name="Klingeman W."/>
            <person name="Hadziabdic D."/>
        </authorList>
    </citation>
    <scope>NUCLEOTIDE SEQUENCE</scope>
    <source>
        <strain evidence="2">1262</strain>
    </source>
</reference>